<comment type="caution">
    <text evidence="1">The sequence shown here is derived from an EMBL/GenBank/DDBJ whole genome shotgun (WGS) entry which is preliminary data.</text>
</comment>
<name>A0ABT9J1A8_9BACL</name>
<dbReference type="InterPro" id="IPR014718">
    <property type="entry name" value="GH-type_carb-bd"/>
</dbReference>
<dbReference type="Proteomes" id="UP001231941">
    <property type="component" value="Unassembled WGS sequence"/>
</dbReference>
<reference evidence="1 2" key="1">
    <citation type="submission" date="2023-08" db="EMBL/GenBank/DDBJ databases">
        <authorList>
            <person name="Park J.-S."/>
        </authorList>
    </citation>
    <scope>NUCLEOTIDE SEQUENCE [LARGE SCALE GENOMIC DNA]</scope>
    <source>
        <strain evidence="1 2">2205SS18-9</strain>
    </source>
</reference>
<evidence type="ECO:0000313" key="1">
    <source>
        <dbReference type="EMBL" id="MDP5274800.1"/>
    </source>
</evidence>
<dbReference type="Gene3D" id="2.70.98.10">
    <property type="match status" value="1"/>
</dbReference>
<accession>A0ABT9J1A8</accession>
<dbReference type="SUPFAM" id="SSF74650">
    <property type="entry name" value="Galactose mutarotase-like"/>
    <property type="match status" value="1"/>
</dbReference>
<organism evidence="1 2">
    <name type="scientific">Chengkuizengella axinellae</name>
    <dbReference type="NCBI Taxonomy" id="3064388"/>
    <lineage>
        <taxon>Bacteria</taxon>
        <taxon>Bacillati</taxon>
        <taxon>Bacillota</taxon>
        <taxon>Bacilli</taxon>
        <taxon>Bacillales</taxon>
        <taxon>Paenibacillaceae</taxon>
        <taxon>Chengkuizengella</taxon>
    </lineage>
</organism>
<gene>
    <name evidence="1" type="ORF">Q5Y73_11830</name>
</gene>
<dbReference type="CDD" id="cd09024">
    <property type="entry name" value="Aldose_epim_lacX"/>
    <property type="match status" value="1"/>
</dbReference>
<proteinExistence type="predicted"/>
<protein>
    <submittedName>
        <fullName evidence="1">Aldose 1-epimerase family protein</fullName>
    </submittedName>
</protein>
<sequence length="289" mass="33455">MNTIQNSFLRISVKEKGAELSSLCTIENDEKEYVWQADPDFWGRSSPILFPIIGLLKGNEYTYQGKTYAMNGHGFARDAEFQCIEKKQNRLVYKYQSNEQTLKHYPFLFELFIIYEIKDNRVDIYYEVINSDNKPIFFSIGGHPAFNCNLNEGNTVLEFEKDERVEIGIVNQQVGLMKNEKKSIPLIQKQLLLTNDLFAEYGTLVFEKLKSNIIILKDRKANTILKMTMDGFPYVGVWTPKKPAPFVCIEPWVGLPDMEDANQVLEEKKGIQRLEAGKTFKVSYQMEIL</sequence>
<dbReference type="InterPro" id="IPR011013">
    <property type="entry name" value="Gal_mutarotase_sf_dom"/>
</dbReference>
<evidence type="ECO:0000313" key="2">
    <source>
        <dbReference type="Proteomes" id="UP001231941"/>
    </source>
</evidence>
<dbReference type="Pfam" id="PF01263">
    <property type="entry name" value="Aldose_epim"/>
    <property type="match status" value="1"/>
</dbReference>
<dbReference type="EMBL" id="JAVAMP010000004">
    <property type="protein sequence ID" value="MDP5274800.1"/>
    <property type="molecule type" value="Genomic_DNA"/>
</dbReference>
<dbReference type="RefSeq" id="WP_305992104.1">
    <property type="nucleotide sequence ID" value="NZ_JAVAMP010000004.1"/>
</dbReference>
<dbReference type="InterPro" id="IPR037481">
    <property type="entry name" value="LacX"/>
</dbReference>
<dbReference type="InterPro" id="IPR008183">
    <property type="entry name" value="Aldose_1/G6P_1-epimerase"/>
</dbReference>
<keyword evidence="2" id="KW-1185">Reference proteome</keyword>